<feature type="domain" description="Ig-like" evidence="2">
    <location>
        <begin position="131"/>
        <end position="218"/>
    </location>
</feature>
<comment type="caution">
    <text evidence="3">The sequence shown here is derived from an EMBL/GenBank/DDBJ whole genome shotgun (WGS) entry which is preliminary data.</text>
</comment>
<dbReference type="AlphaFoldDB" id="A0AAE1CVM9"/>
<evidence type="ECO:0000313" key="4">
    <source>
        <dbReference type="Proteomes" id="UP001283361"/>
    </source>
</evidence>
<organism evidence="3 4">
    <name type="scientific">Elysia crispata</name>
    <name type="common">lettuce slug</name>
    <dbReference type="NCBI Taxonomy" id="231223"/>
    <lineage>
        <taxon>Eukaryota</taxon>
        <taxon>Metazoa</taxon>
        <taxon>Spiralia</taxon>
        <taxon>Lophotrochozoa</taxon>
        <taxon>Mollusca</taxon>
        <taxon>Gastropoda</taxon>
        <taxon>Heterobranchia</taxon>
        <taxon>Euthyneura</taxon>
        <taxon>Panpulmonata</taxon>
        <taxon>Sacoglossa</taxon>
        <taxon>Placobranchoidea</taxon>
        <taxon>Plakobranchidae</taxon>
        <taxon>Elysia</taxon>
    </lineage>
</organism>
<dbReference type="Gene3D" id="2.60.40.10">
    <property type="entry name" value="Immunoglobulins"/>
    <property type="match status" value="1"/>
</dbReference>
<dbReference type="InterPro" id="IPR013783">
    <property type="entry name" value="Ig-like_fold"/>
</dbReference>
<sequence>VFAALILLPFTVIRSFPVPIQAGMSLHEVQLTQSTPIQHMSVMVKLSVLCFLDSIVSVEITPVTNGPAAFRLADAPEFTCQVSPAAKFLPAGSISYEWKNVQTKSKAGVYDGVSCTATLNKAMRWPSKVLPKITINDGYLKKPVVKATPTKPVVGSQVAFTCATDEAGVQVSWELKGSQLDGQTDKTIQFGEIATSLSGGISCSITKDGFIRKSDVLTFTVQAEIEKPEVDAPTNKFGKLGEMKLTCKSDSAVPAMKYSWKK</sequence>
<dbReference type="EMBL" id="JAWDGP010006547">
    <property type="protein sequence ID" value="KAK3739195.1"/>
    <property type="molecule type" value="Genomic_DNA"/>
</dbReference>
<evidence type="ECO:0000313" key="3">
    <source>
        <dbReference type="EMBL" id="KAK3739195.1"/>
    </source>
</evidence>
<keyword evidence="4" id="KW-1185">Reference proteome</keyword>
<name>A0AAE1CVM9_9GAST</name>
<protein>
    <recommendedName>
        <fullName evidence="2">Ig-like domain-containing protein</fullName>
    </recommendedName>
</protein>
<feature type="chain" id="PRO_5042216480" description="Ig-like domain-containing protein" evidence="1">
    <location>
        <begin position="16"/>
        <end position="262"/>
    </location>
</feature>
<dbReference type="PROSITE" id="PS50835">
    <property type="entry name" value="IG_LIKE"/>
    <property type="match status" value="2"/>
</dbReference>
<feature type="domain" description="Ig-like" evidence="2">
    <location>
        <begin position="228"/>
        <end position="262"/>
    </location>
</feature>
<dbReference type="Proteomes" id="UP001283361">
    <property type="component" value="Unassembled WGS sequence"/>
</dbReference>
<accession>A0AAE1CVM9</accession>
<feature type="non-terminal residue" evidence="3">
    <location>
        <position position="1"/>
    </location>
</feature>
<reference evidence="3" key="1">
    <citation type="journal article" date="2023" name="G3 (Bethesda)">
        <title>A reference genome for the long-term kleptoplast-retaining sea slug Elysia crispata morphotype clarki.</title>
        <authorList>
            <person name="Eastman K.E."/>
            <person name="Pendleton A.L."/>
            <person name="Shaikh M.A."/>
            <person name="Suttiyut T."/>
            <person name="Ogas R."/>
            <person name="Tomko P."/>
            <person name="Gavelis G."/>
            <person name="Widhalm J.R."/>
            <person name="Wisecaver J.H."/>
        </authorList>
    </citation>
    <scope>NUCLEOTIDE SEQUENCE</scope>
    <source>
        <strain evidence="3">ECLA1</strain>
    </source>
</reference>
<evidence type="ECO:0000259" key="2">
    <source>
        <dbReference type="PROSITE" id="PS50835"/>
    </source>
</evidence>
<evidence type="ECO:0000256" key="1">
    <source>
        <dbReference type="SAM" id="SignalP"/>
    </source>
</evidence>
<gene>
    <name evidence="3" type="ORF">RRG08_066326</name>
</gene>
<proteinExistence type="predicted"/>
<keyword evidence="1" id="KW-0732">Signal</keyword>
<dbReference type="InterPro" id="IPR007110">
    <property type="entry name" value="Ig-like_dom"/>
</dbReference>
<feature type="signal peptide" evidence="1">
    <location>
        <begin position="1"/>
        <end position="15"/>
    </location>
</feature>